<dbReference type="InterPro" id="IPR050300">
    <property type="entry name" value="GDXG_lipolytic_enzyme"/>
</dbReference>
<feature type="domain" description="Alpha/beta hydrolase fold-3" evidence="2">
    <location>
        <begin position="101"/>
        <end position="309"/>
    </location>
</feature>
<dbReference type="AlphaFoldDB" id="A0A6L9SS81"/>
<dbReference type="Gene3D" id="3.40.50.1820">
    <property type="entry name" value="alpha/beta hydrolase"/>
    <property type="match status" value="1"/>
</dbReference>
<dbReference type="Pfam" id="PF07859">
    <property type="entry name" value="Abhydrolase_3"/>
    <property type="match status" value="1"/>
</dbReference>
<evidence type="ECO:0000259" key="2">
    <source>
        <dbReference type="Pfam" id="PF07859"/>
    </source>
</evidence>
<evidence type="ECO:0000256" key="1">
    <source>
        <dbReference type="ARBA" id="ARBA00022801"/>
    </source>
</evidence>
<dbReference type="InterPro" id="IPR013094">
    <property type="entry name" value="AB_hydrolase_3"/>
</dbReference>
<protein>
    <submittedName>
        <fullName evidence="3">Alpha/beta hydrolase fold domain-containing protein</fullName>
    </submittedName>
</protein>
<dbReference type="RefSeq" id="WP_163196621.1">
    <property type="nucleotide sequence ID" value="NZ_WHZV01000002.1"/>
</dbReference>
<dbReference type="PANTHER" id="PTHR48081">
    <property type="entry name" value="AB HYDROLASE SUPERFAMILY PROTEIN C4A8.06C"/>
    <property type="match status" value="1"/>
</dbReference>
<organism evidence="3 4">
    <name type="scientific">Bifidobacterium platyrrhinorum</name>
    <dbReference type="NCBI Taxonomy" id="2661628"/>
    <lineage>
        <taxon>Bacteria</taxon>
        <taxon>Bacillati</taxon>
        <taxon>Actinomycetota</taxon>
        <taxon>Actinomycetes</taxon>
        <taxon>Bifidobacteriales</taxon>
        <taxon>Bifidobacteriaceae</taxon>
        <taxon>Bifidobacterium</taxon>
    </lineage>
</organism>
<proteinExistence type="predicted"/>
<keyword evidence="4" id="KW-1185">Reference proteome</keyword>
<evidence type="ECO:0000313" key="3">
    <source>
        <dbReference type="EMBL" id="NEG54909.1"/>
    </source>
</evidence>
<dbReference type="SUPFAM" id="SSF53474">
    <property type="entry name" value="alpha/beta-Hydrolases"/>
    <property type="match status" value="1"/>
</dbReference>
<evidence type="ECO:0000313" key="4">
    <source>
        <dbReference type="Proteomes" id="UP000483293"/>
    </source>
</evidence>
<dbReference type="EMBL" id="WHZV01000002">
    <property type="protein sequence ID" value="NEG54909.1"/>
    <property type="molecule type" value="Genomic_DNA"/>
</dbReference>
<accession>A0A6L9SS81</accession>
<gene>
    <name evidence="3" type="ORF">GFD21_03770</name>
</gene>
<dbReference type="InterPro" id="IPR029058">
    <property type="entry name" value="AB_hydrolase_fold"/>
</dbReference>
<keyword evidence="1 3" id="KW-0378">Hydrolase</keyword>
<name>A0A6L9SS81_9BIFI</name>
<comment type="caution">
    <text evidence="3">The sequence shown here is derived from an EMBL/GenBank/DDBJ whole genome shotgun (WGS) entry which is preliminary data.</text>
</comment>
<dbReference type="GO" id="GO:0016787">
    <property type="term" value="F:hydrolase activity"/>
    <property type="evidence" value="ECO:0007669"/>
    <property type="project" value="UniProtKB-KW"/>
</dbReference>
<sequence>MVADTKENVDRIRNWTPVDEDLDGVTGAAREVAIRTRKDFGLAVDSVRCDVWHDPEGVDVFADVPYLPDGDGATAQGKAHCLDVYLPHDALLRGGTSLPVIVDIHGGGFVYGYKDLNRNFGTHLAARGFAVFSLGYRLAPTADFRDQLADIMHGLAWLERHLADYPVDPDTIVIAGDSAGATLGEYATAILNGPELAKAFGFGPGTDVLVPAITPAAAVFFSGLFDVDGIVHHEGDVSILPYLDAMGGTFFDTTVERVPAELLSARGLAASGLLPPVFLTTSSDDFLEHESLFFAGHLRSNGVVCEIHDVVPPKGLTLGHVFPVGQTWLPESEALLDGIREFVYGRMRPSYRATT</sequence>
<dbReference type="Proteomes" id="UP000483293">
    <property type="component" value="Unassembled WGS sequence"/>
</dbReference>
<reference evidence="3 4" key="1">
    <citation type="submission" date="2019-10" db="EMBL/GenBank/DDBJ databases">
        <title>Bifidobacterium from non-human primates.</title>
        <authorList>
            <person name="Modesto M."/>
        </authorList>
    </citation>
    <scope>NUCLEOTIDE SEQUENCE [LARGE SCALE GENOMIC DNA]</scope>
    <source>
        <strain evidence="3 4">SMA15</strain>
    </source>
</reference>